<gene>
    <name evidence="1" type="ORF">RR46_03649</name>
</gene>
<name>A0A194PYT2_PAPXU</name>
<accession>A0A194PYT2</accession>
<dbReference type="Proteomes" id="UP000053268">
    <property type="component" value="Unassembled WGS sequence"/>
</dbReference>
<evidence type="ECO:0000313" key="1">
    <source>
        <dbReference type="EMBL" id="KPI98497.1"/>
    </source>
</evidence>
<dbReference type="AlphaFoldDB" id="A0A194PYT2"/>
<evidence type="ECO:0000313" key="2">
    <source>
        <dbReference type="Proteomes" id="UP000053268"/>
    </source>
</evidence>
<reference evidence="1 2" key="1">
    <citation type="journal article" date="2015" name="Nat. Commun.">
        <title>Outbred genome sequencing and CRISPR/Cas9 gene editing in butterflies.</title>
        <authorList>
            <person name="Li X."/>
            <person name="Fan D."/>
            <person name="Zhang W."/>
            <person name="Liu G."/>
            <person name="Zhang L."/>
            <person name="Zhao L."/>
            <person name="Fang X."/>
            <person name="Chen L."/>
            <person name="Dong Y."/>
            <person name="Chen Y."/>
            <person name="Ding Y."/>
            <person name="Zhao R."/>
            <person name="Feng M."/>
            <person name="Zhu Y."/>
            <person name="Feng Y."/>
            <person name="Jiang X."/>
            <person name="Zhu D."/>
            <person name="Xiang H."/>
            <person name="Feng X."/>
            <person name="Li S."/>
            <person name="Wang J."/>
            <person name="Zhang G."/>
            <person name="Kronforst M.R."/>
            <person name="Wang W."/>
        </authorList>
    </citation>
    <scope>NUCLEOTIDE SEQUENCE [LARGE SCALE GENOMIC DNA]</scope>
    <source>
        <strain evidence="1">Ya'a_city_454_Px</strain>
        <tissue evidence="1">Whole body</tissue>
    </source>
</reference>
<dbReference type="EMBL" id="KQ459584">
    <property type="protein sequence ID" value="KPI98497.1"/>
    <property type="molecule type" value="Genomic_DNA"/>
</dbReference>
<keyword evidence="2" id="KW-1185">Reference proteome</keyword>
<proteinExistence type="predicted"/>
<sequence length="136" mass="15784">MGFYLRSFGAVVGPTITVFFNKLSVTDESASAPLMTNHIYPYQPISFDIRTLNRPPPNQLYAMNSQDDFFTPLKYPTRRHLSTNKRFYNPAMSSYSTIFNKMTHLLDYKDMKDIPSLLLYRRYALIGGRQILTRSP</sequence>
<organism evidence="1 2">
    <name type="scientific">Papilio xuthus</name>
    <name type="common">Asian swallowtail butterfly</name>
    <dbReference type="NCBI Taxonomy" id="66420"/>
    <lineage>
        <taxon>Eukaryota</taxon>
        <taxon>Metazoa</taxon>
        <taxon>Ecdysozoa</taxon>
        <taxon>Arthropoda</taxon>
        <taxon>Hexapoda</taxon>
        <taxon>Insecta</taxon>
        <taxon>Pterygota</taxon>
        <taxon>Neoptera</taxon>
        <taxon>Endopterygota</taxon>
        <taxon>Lepidoptera</taxon>
        <taxon>Glossata</taxon>
        <taxon>Ditrysia</taxon>
        <taxon>Papilionoidea</taxon>
        <taxon>Papilionidae</taxon>
        <taxon>Papilioninae</taxon>
        <taxon>Papilio</taxon>
    </lineage>
</organism>
<protein>
    <submittedName>
        <fullName evidence="1">Uncharacterized protein</fullName>
    </submittedName>
</protein>